<gene>
    <name evidence="1" type="primary">lisB</name>
</gene>
<proteinExistence type="predicted"/>
<dbReference type="Gene3D" id="1.20.1440.140">
    <property type="match status" value="1"/>
</dbReference>
<dbReference type="EMBL" id="AF330821">
    <property type="protein sequence ID" value="AAK19402.1"/>
    <property type="molecule type" value="Genomic_DNA"/>
</dbReference>
<name>Q9AGM3_LISIO</name>
<dbReference type="InterPro" id="IPR053739">
    <property type="entry name" value="Bact_Immunity_Domain_sf"/>
</dbReference>
<protein>
    <submittedName>
        <fullName evidence="1">Immunity protein</fullName>
    </submittedName>
</protein>
<evidence type="ECO:0000313" key="1">
    <source>
        <dbReference type="EMBL" id="AAK19402.1"/>
    </source>
</evidence>
<feature type="non-terminal residue" evidence="1">
    <location>
        <position position="1"/>
    </location>
</feature>
<dbReference type="GO" id="GO:0030153">
    <property type="term" value="P:bacteriocin immunity"/>
    <property type="evidence" value="ECO:0007669"/>
    <property type="project" value="InterPro"/>
</dbReference>
<organism evidence="1">
    <name type="scientific">Listeria innocua</name>
    <dbReference type="NCBI Taxonomy" id="1642"/>
    <lineage>
        <taxon>Bacteria</taxon>
        <taxon>Bacillati</taxon>
        <taxon>Bacillota</taxon>
        <taxon>Bacilli</taxon>
        <taxon>Bacillales</taxon>
        <taxon>Listeriaceae</taxon>
        <taxon>Listeria</taxon>
    </lineage>
</organism>
<sequence>FLNHIMLSFFLDNRTIVYMDNNINKEVYTIKKVKWYSGGDERGEKAIGLILELLKELNTNSDSQLLQEVLNKYKEELENKGSSVPLVLSRMNLAISHAIRKNGVILSDTQSTIKELTSLSSIRYGYF</sequence>
<dbReference type="InterPro" id="IPR015046">
    <property type="entry name" value="LciA_Immunity-like"/>
</dbReference>
<accession>Q9AGM3</accession>
<geneLocation type="plasmid" evidence="1">
    <name>pHC743</name>
</geneLocation>
<dbReference type="AlphaFoldDB" id="Q9AGM3"/>
<dbReference type="Pfam" id="PF08951">
    <property type="entry name" value="EntA_Immun"/>
    <property type="match status" value="1"/>
</dbReference>
<keyword evidence="1" id="KW-0614">Plasmid</keyword>
<reference evidence="1" key="1">
    <citation type="journal article" date="2001" name="Appl. Environ. Microbiol.">
        <title>Identification of a new plasmid-encoded sec-dependent bacteriocin produced by Listeria innocua 743.</title>
        <authorList>
            <person name="Kalmokoff M.L."/>
            <person name="Banerjee S.K."/>
            <person name="Cyr T."/>
            <person name="Hefford M.A."/>
            <person name="Gleeson T."/>
        </authorList>
    </citation>
    <scope>NUCLEOTIDE SEQUENCE</scope>
    <source>
        <plasmid evidence="1">pHC743</plasmid>
    </source>
</reference>